<gene>
    <name evidence="1" type="primary">RMe0254</name>
</gene>
<protein>
    <submittedName>
        <fullName evidence="1">Uncharacterized protein</fullName>
    </submittedName>
</protein>
<sequence length="124" mass="13840">MKTIETGKHAGCVRGFVHSTEAWYHRGKTSVLDEVLFGFYAPEGGTTGEMRVVWRELGRDIVPELTVFDDAWAALAEFGDLLALMSAADAKHVTGKQFCEMLVQCGFVDMTERVEGERPWLQKA</sequence>
<reference evidence="1" key="3">
    <citation type="submission" date="2004-11" db="EMBL/GenBank/DDBJ databases">
        <title>Sequence and features of the Ralstonia metallidurans CH34 heavy metals plasmids pMOL28 and pMOL30.</title>
        <authorList>
            <person name="Monchy S."/>
            <person name="Van der Lelie D."/>
            <person name="Vallaeys T."/>
            <person name="Taghavi S."/>
            <person name="Benotmane M."/>
            <person name="McCorkle S."/>
            <person name="Dunn J."/>
            <person name="Lapidus A."/>
            <person name="Mergeay M."/>
        </authorList>
    </citation>
    <scope>NUCLEOTIDE SEQUENCE</scope>
    <source>
        <strain evidence="1">CH34</strain>
        <plasmid evidence="1">pMOL30</plasmid>
    </source>
</reference>
<reference evidence="1" key="1">
    <citation type="journal article" date="1995" name="J. Ind. Microbiol.">
        <title>The czc operon of Alcaligenes eutrophus CH34: from resistance mechanism to the removal of heavy metals.</title>
        <authorList>
            <person name="Diels L."/>
            <person name="Dong Q."/>
            <person name="van der Lelie D."/>
            <person name="Baeyens W."/>
            <person name="Mergeay M."/>
        </authorList>
    </citation>
    <scope>NUCLEOTIDE SEQUENCE</scope>
    <source>
        <strain evidence="1">CH34</strain>
    </source>
</reference>
<proteinExistence type="predicted"/>
<evidence type="ECO:0000313" key="1">
    <source>
        <dbReference type="EMBL" id="CAI11222.1"/>
    </source>
</evidence>
<geneLocation type="plasmid" evidence="1">
    <name>pMOL30</name>
</geneLocation>
<dbReference type="AlphaFoldDB" id="A0AAI8UZC6"/>
<dbReference type="RefSeq" id="WP_011229324.1">
    <property type="nucleotide sequence ID" value="NC_006466.1"/>
</dbReference>
<reference evidence="1" key="2">
    <citation type="journal article" date="2001" name="J. Bacteriol.">
        <title>Cloning and functional analysis of the pbr lead resistance determinant of Ralstonia metallidurans CH34.</title>
        <authorList>
            <person name="Borremans B."/>
            <person name="Hobman J."/>
            <person name="Provoost A."/>
            <person name="Brown N.L."/>
            <person name="van der Lelie D."/>
        </authorList>
    </citation>
    <scope>NUCLEOTIDE SEQUENCE</scope>
    <source>
        <strain evidence="1">CH34</strain>
    </source>
</reference>
<dbReference type="EMBL" id="X71400">
    <property type="protein sequence ID" value="CAI11222.1"/>
    <property type="molecule type" value="Genomic_DNA"/>
</dbReference>
<organism evidence="1">
    <name type="scientific">Cupriavidus metallidurans (strain ATCC 43123 / DSM 2839 / NBRC 102507 / CH34)</name>
    <name type="common">Ralstonia metallidurans</name>
    <dbReference type="NCBI Taxonomy" id="266264"/>
    <lineage>
        <taxon>Bacteria</taxon>
        <taxon>Pseudomonadati</taxon>
        <taxon>Pseudomonadota</taxon>
        <taxon>Betaproteobacteria</taxon>
        <taxon>Burkholderiales</taxon>
        <taxon>Burkholderiaceae</taxon>
        <taxon>Cupriavidus</taxon>
    </lineage>
</organism>
<accession>A0AAI8UZC6</accession>
<name>A0AAI8UZC6_CUPMC</name>
<keyword evidence="1" id="KW-0614">Plasmid</keyword>